<evidence type="ECO:0000259" key="2">
    <source>
        <dbReference type="Pfam" id="PF19572"/>
    </source>
</evidence>
<dbReference type="InterPro" id="IPR045741">
    <property type="entry name" value="PorV"/>
</dbReference>
<sequence>MRFAINTLAVLFSLGLVASASAQGTGRSLDIQPGGRQNGMGDAGVALADDPTGATWWNPAALGFVGRTGVELTYAQLVPGLANDVNYNYLTFVHPLQGWGAFGLGVVFLSYGQSEGSDEQGNPTGTFGSNEFSPALYYGTQVFEDFAVGASLKWIRIQLAPTDQSGVGSTFGLDLAALYRIQPARLNLGLNVQNLGPSVAFLNEDKADPLGRNLKVGASWEPVSTKSYAVVLASDFNQSLVTDNFRTYHEGLELRYADQVAGRIGYYSDPLGEIQDLTYGIGVQFKGFTVDWGSIPQAKNSDLGNVQKITIGYRF</sequence>
<evidence type="ECO:0000313" key="3">
    <source>
        <dbReference type="EMBL" id="TMQ72438.1"/>
    </source>
</evidence>
<dbReference type="SUPFAM" id="SSF56935">
    <property type="entry name" value="Porins"/>
    <property type="match status" value="1"/>
</dbReference>
<keyword evidence="1" id="KW-0732">Signal</keyword>
<feature type="signal peptide" evidence="1">
    <location>
        <begin position="1"/>
        <end position="22"/>
    </location>
</feature>
<dbReference type="AlphaFoldDB" id="A0A538U966"/>
<feature type="chain" id="PRO_5021769369" evidence="1">
    <location>
        <begin position="23"/>
        <end position="315"/>
    </location>
</feature>
<dbReference type="EMBL" id="VBPA01000059">
    <property type="protein sequence ID" value="TMQ72438.1"/>
    <property type="molecule type" value="Genomic_DNA"/>
</dbReference>
<reference evidence="3 4" key="1">
    <citation type="journal article" date="2019" name="Nat. Microbiol.">
        <title>Mediterranean grassland soil C-N compound turnover is dependent on rainfall and depth, and is mediated by genomically divergent microorganisms.</title>
        <authorList>
            <person name="Diamond S."/>
            <person name="Andeer P.F."/>
            <person name="Li Z."/>
            <person name="Crits-Christoph A."/>
            <person name="Burstein D."/>
            <person name="Anantharaman K."/>
            <person name="Lane K.R."/>
            <person name="Thomas B.C."/>
            <person name="Pan C."/>
            <person name="Northen T.R."/>
            <person name="Banfield J.F."/>
        </authorList>
    </citation>
    <scope>NUCLEOTIDE SEQUENCE [LARGE SCALE GENOMIC DNA]</scope>
    <source>
        <strain evidence="3">WS_10</strain>
    </source>
</reference>
<name>A0A538U966_UNCEI</name>
<organism evidence="3 4">
    <name type="scientific">Eiseniibacteriota bacterium</name>
    <dbReference type="NCBI Taxonomy" id="2212470"/>
    <lineage>
        <taxon>Bacteria</taxon>
        <taxon>Candidatus Eiseniibacteriota</taxon>
    </lineage>
</organism>
<dbReference type="NCBIfam" id="NF033709">
    <property type="entry name" value="PorV_fam"/>
    <property type="match status" value="1"/>
</dbReference>
<evidence type="ECO:0000256" key="1">
    <source>
        <dbReference type="SAM" id="SignalP"/>
    </source>
</evidence>
<accession>A0A538U966</accession>
<dbReference type="Pfam" id="PF19572">
    <property type="entry name" value="PorV"/>
    <property type="match status" value="1"/>
</dbReference>
<protein>
    <submittedName>
        <fullName evidence="3">PorV/PorQ family protein</fullName>
    </submittedName>
</protein>
<feature type="domain" description="Type IX secretion system protein PorV" evidence="2">
    <location>
        <begin position="31"/>
        <end position="241"/>
    </location>
</feature>
<dbReference type="Proteomes" id="UP000319836">
    <property type="component" value="Unassembled WGS sequence"/>
</dbReference>
<evidence type="ECO:0000313" key="4">
    <source>
        <dbReference type="Proteomes" id="UP000319836"/>
    </source>
</evidence>
<proteinExistence type="predicted"/>
<comment type="caution">
    <text evidence="3">The sequence shown here is derived from an EMBL/GenBank/DDBJ whole genome shotgun (WGS) entry which is preliminary data.</text>
</comment>
<gene>
    <name evidence="3" type="ORF">E6K80_02750</name>
</gene>
<dbReference type="Gene3D" id="2.40.160.60">
    <property type="entry name" value="Outer membrane protein transport protein (OMPP1/FadL/TodX)"/>
    <property type="match status" value="1"/>
</dbReference>